<name>A0A3S3LU65_9MICO</name>
<dbReference type="PANTHER" id="PTHR42973:SF39">
    <property type="entry name" value="FAD-BINDING PCMH-TYPE DOMAIN-CONTAINING PROTEIN"/>
    <property type="match status" value="1"/>
</dbReference>
<organism evidence="8 9">
    <name type="scientific">Microbacterium enclense</name>
    <dbReference type="NCBI Taxonomy" id="993073"/>
    <lineage>
        <taxon>Bacteria</taxon>
        <taxon>Bacillati</taxon>
        <taxon>Actinomycetota</taxon>
        <taxon>Actinomycetes</taxon>
        <taxon>Micrococcales</taxon>
        <taxon>Microbacteriaceae</taxon>
        <taxon>Microbacterium</taxon>
    </lineage>
</organism>
<dbReference type="Gene3D" id="3.30.465.10">
    <property type="match status" value="1"/>
</dbReference>
<gene>
    <name evidence="8" type="ORF">D8Y23_11870</name>
</gene>
<accession>A0A3S3LU65</accession>
<keyword evidence="3" id="KW-0285">Flavoprotein</keyword>
<keyword evidence="4" id="KW-0274">FAD</keyword>
<protein>
    <submittedName>
        <fullName evidence="8">FAD-binding oxidoreductase</fullName>
    </submittedName>
</protein>
<evidence type="ECO:0000256" key="5">
    <source>
        <dbReference type="ARBA" id="ARBA00023002"/>
    </source>
</evidence>
<reference evidence="8 9" key="1">
    <citation type="journal article" date="2018" name="Front. Microbiol.">
        <title>Novel Insights Into Bacterial Dimethylsulfoniopropionate Catabolism in the East China Sea.</title>
        <authorList>
            <person name="Liu J."/>
            <person name="Liu J."/>
            <person name="Zhang S.H."/>
            <person name="Liang J."/>
            <person name="Lin H."/>
            <person name="Song D."/>
            <person name="Yang G.P."/>
            <person name="Todd J.D."/>
            <person name="Zhang X.H."/>
        </authorList>
    </citation>
    <scope>NUCLEOTIDE SEQUENCE [LARGE SCALE GENOMIC DNA]</scope>
    <source>
        <strain evidence="8 9">ZYFD042</strain>
    </source>
</reference>
<evidence type="ECO:0000259" key="7">
    <source>
        <dbReference type="PROSITE" id="PS51387"/>
    </source>
</evidence>
<sequence length="682" mass="68706">MPSSPTLGRAARVSSVAASLLTIGAIGVAVGAVAAAPLAGAAVADAVGAALGSALALVQGANVSARRGRRRFVLVGLVLLGAATLAHAAAVPFLAGLLLGLGAVIAVMAATGWLADAGLPTFAAAASALAILAAASVVAAPVLVATVVLLAAAAVAAISIDTVSGPRTPVFVLPAPPRLSEHPVAALVLAALVASFAWRSGGVFALLIVLAVLAASAGIGCAAGRRSLASAPLTSSGRAYHAASAVFDATVALRPAAATTVRSVEEVREAIDTARARGLGVAMHSTGHAAAGLADLSGSALLKVAIDEPITVDAIRRTVRIPAGRAWGEVVPLVAAHGLTVPHGSSALVGVVGYLSRGGLSAYGRHTGVAANAIESIEIVTADGEHRRVDRENDPQLFWALRGGGGGFGVITAVTVRAFAPGEIVTGTTVWELSDAEAVAHEWARWSAEAPSAITTSLRVLSIPPLPGMPFPLSRRPVLVVDGTAVDGDVTARDAAGTLLARLRSAATPRLDTWRVADPAEVAHTHMDAPFAPAHSSAHALVGAAAPSDADQAHGIVADFLRATADSAVLISELRQLGGALAERPEGAGVVGHYRGAFGWLNLALRGKPGREVAEAAIDAQWEQVRRWETGYTAPTLAAERHRPARSFPEGDIAAVDAVRARVDAEGLFRVDVSPGAHSGLV</sequence>
<dbReference type="InterPro" id="IPR016167">
    <property type="entry name" value="FAD-bd_PCMH_sub1"/>
</dbReference>
<dbReference type="InterPro" id="IPR036318">
    <property type="entry name" value="FAD-bd_PCMH-like_sf"/>
</dbReference>
<dbReference type="Pfam" id="PF01565">
    <property type="entry name" value="FAD_binding_4"/>
    <property type="match status" value="1"/>
</dbReference>
<dbReference type="PANTHER" id="PTHR42973">
    <property type="entry name" value="BINDING OXIDOREDUCTASE, PUTATIVE (AFU_ORTHOLOGUE AFUA_1G17690)-RELATED"/>
    <property type="match status" value="1"/>
</dbReference>
<dbReference type="PROSITE" id="PS00862">
    <property type="entry name" value="OX2_COVAL_FAD"/>
    <property type="match status" value="1"/>
</dbReference>
<evidence type="ECO:0000313" key="9">
    <source>
        <dbReference type="Proteomes" id="UP000285970"/>
    </source>
</evidence>
<keyword evidence="5" id="KW-0560">Oxidoreductase</keyword>
<evidence type="ECO:0000256" key="4">
    <source>
        <dbReference type="ARBA" id="ARBA00022827"/>
    </source>
</evidence>
<keyword evidence="6" id="KW-0812">Transmembrane</keyword>
<feature type="transmembrane region" description="Helical" evidence="6">
    <location>
        <begin position="72"/>
        <end position="90"/>
    </location>
</feature>
<proteinExistence type="inferred from homology"/>
<keyword evidence="6" id="KW-0472">Membrane</keyword>
<evidence type="ECO:0000256" key="3">
    <source>
        <dbReference type="ARBA" id="ARBA00022630"/>
    </source>
</evidence>
<keyword evidence="6" id="KW-1133">Transmembrane helix</keyword>
<evidence type="ECO:0000256" key="1">
    <source>
        <dbReference type="ARBA" id="ARBA00001974"/>
    </source>
</evidence>
<feature type="transmembrane region" description="Helical" evidence="6">
    <location>
        <begin position="205"/>
        <end position="225"/>
    </location>
</feature>
<dbReference type="Proteomes" id="UP000285970">
    <property type="component" value="Unassembled WGS sequence"/>
</dbReference>
<dbReference type="AlphaFoldDB" id="A0A3S3LU65"/>
<feature type="transmembrane region" description="Helical" evidence="6">
    <location>
        <begin position="180"/>
        <end position="198"/>
    </location>
</feature>
<dbReference type="InterPro" id="IPR006093">
    <property type="entry name" value="Oxy_OxRdtase_FAD_BS"/>
</dbReference>
<dbReference type="GO" id="GO:0016491">
    <property type="term" value="F:oxidoreductase activity"/>
    <property type="evidence" value="ECO:0007669"/>
    <property type="project" value="UniProtKB-KW"/>
</dbReference>
<dbReference type="InterPro" id="IPR016169">
    <property type="entry name" value="FAD-bd_PCMH_sub2"/>
</dbReference>
<evidence type="ECO:0000256" key="6">
    <source>
        <dbReference type="SAM" id="Phobius"/>
    </source>
</evidence>
<comment type="caution">
    <text evidence="8">The sequence shown here is derived from an EMBL/GenBank/DDBJ whole genome shotgun (WGS) entry which is preliminary data.</text>
</comment>
<dbReference type="Gene3D" id="3.30.43.10">
    <property type="entry name" value="Uridine Diphospho-n-acetylenolpyruvylglucosamine Reductase, domain 2"/>
    <property type="match status" value="1"/>
</dbReference>
<dbReference type="SUPFAM" id="SSF56176">
    <property type="entry name" value="FAD-binding/transporter-associated domain-like"/>
    <property type="match status" value="1"/>
</dbReference>
<evidence type="ECO:0000313" key="8">
    <source>
        <dbReference type="EMBL" id="RWR17265.1"/>
    </source>
</evidence>
<dbReference type="InterPro" id="IPR006094">
    <property type="entry name" value="Oxid_FAD_bind_N"/>
</dbReference>
<dbReference type="EMBL" id="RBZY01000042">
    <property type="protein sequence ID" value="RWR17265.1"/>
    <property type="molecule type" value="Genomic_DNA"/>
</dbReference>
<evidence type="ECO:0000256" key="2">
    <source>
        <dbReference type="ARBA" id="ARBA00005466"/>
    </source>
</evidence>
<dbReference type="PROSITE" id="PS51387">
    <property type="entry name" value="FAD_PCMH"/>
    <property type="match status" value="1"/>
</dbReference>
<dbReference type="InterPro" id="IPR016166">
    <property type="entry name" value="FAD-bd_PCMH"/>
</dbReference>
<feature type="transmembrane region" description="Helical" evidence="6">
    <location>
        <begin position="12"/>
        <end position="35"/>
    </location>
</feature>
<feature type="transmembrane region" description="Helical" evidence="6">
    <location>
        <begin position="127"/>
        <end position="160"/>
    </location>
</feature>
<feature type="domain" description="FAD-binding PCMH-type" evidence="7">
    <location>
        <begin position="251"/>
        <end position="421"/>
    </location>
</feature>
<dbReference type="GO" id="GO:0071949">
    <property type="term" value="F:FAD binding"/>
    <property type="evidence" value="ECO:0007669"/>
    <property type="project" value="InterPro"/>
</dbReference>
<feature type="transmembrane region" description="Helical" evidence="6">
    <location>
        <begin position="41"/>
        <end position="60"/>
    </location>
</feature>
<dbReference type="InterPro" id="IPR050416">
    <property type="entry name" value="FAD-linked_Oxidoreductase"/>
</dbReference>
<comment type="similarity">
    <text evidence="2">Belongs to the oxygen-dependent FAD-linked oxidoreductase family.</text>
</comment>
<dbReference type="Gene3D" id="3.40.462.20">
    <property type="match status" value="1"/>
</dbReference>
<comment type="cofactor">
    <cofactor evidence="1">
        <name>FAD</name>
        <dbReference type="ChEBI" id="CHEBI:57692"/>
    </cofactor>
</comment>